<dbReference type="Gene3D" id="2.170.270.10">
    <property type="entry name" value="SET domain"/>
    <property type="match status" value="1"/>
</dbReference>
<keyword evidence="7" id="KW-1185">Reference proteome</keyword>
<feature type="domain" description="SET" evidence="5">
    <location>
        <begin position="222"/>
        <end position="498"/>
    </location>
</feature>
<dbReference type="GO" id="GO:0032259">
    <property type="term" value="P:methylation"/>
    <property type="evidence" value="ECO:0007669"/>
    <property type="project" value="UniProtKB-KW"/>
</dbReference>
<dbReference type="SMART" id="SM00028">
    <property type="entry name" value="TPR"/>
    <property type="match status" value="4"/>
</dbReference>
<name>A0A0N1IKN8_LEPSE</name>
<proteinExistence type="predicted"/>
<gene>
    <name evidence="6" type="ORF">ABL78_4473</name>
</gene>
<organism evidence="6 7">
    <name type="scientific">Leptomonas seymouri</name>
    <dbReference type="NCBI Taxonomy" id="5684"/>
    <lineage>
        <taxon>Eukaryota</taxon>
        <taxon>Discoba</taxon>
        <taxon>Euglenozoa</taxon>
        <taxon>Kinetoplastea</taxon>
        <taxon>Metakinetoplastina</taxon>
        <taxon>Trypanosomatida</taxon>
        <taxon>Trypanosomatidae</taxon>
        <taxon>Leishmaniinae</taxon>
        <taxon>Leptomonas</taxon>
    </lineage>
</organism>
<dbReference type="VEuPathDB" id="TriTrypDB:Lsey_0130_0030"/>
<keyword evidence="3" id="KW-0949">S-adenosyl-L-methionine</keyword>
<dbReference type="OrthoDB" id="62495at2759"/>
<evidence type="ECO:0000256" key="2">
    <source>
        <dbReference type="ARBA" id="ARBA00022679"/>
    </source>
</evidence>
<evidence type="ECO:0000313" key="7">
    <source>
        <dbReference type="Proteomes" id="UP000038009"/>
    </source>
</evidence>
<dbReference type="EMBL" id="LJSK01000130">
    <property type="protein sequence ID" value="KPI86442.1"/>
    <property type="molecule type" value="Genomic_DNA"/>
</dbReference>
<protein>
    <recommendedName>
        <fullName evidence="5">SET domain-containing protein</fullName>
    </recommendedName>
</protein>
<dbReference type="GO" id="GO:0042826">
    <property type="term" value="F:histone deacetylase binding"/>
    <property type="evidence" value="ECO:0007669"/>
    <property type="project" value="TreeGrafter"/>
</dbReference>
<keyword evidence="2" id="KW-0808">Transferase</keyword>
<evidence type="ECO:0000256" key="3">
    <source>
        <dbReference type="ARBA" id="ARBA00022691"/>
    </source>
</evidence>
<dbReference type="Gene3D" id="1.25.40.10">
    <property type="entry name" value="Tetratricopeptide repeat domain"/>
    <property type="match status" value="2"/>
</dbReference>
<dbReference type="Gene3D" id="6.10.140.2220">
    <property type="match status" value="1"/>
</dbReference>
<dbReference type="InterPro" id="IPR011990">
    <property type="entry name" value="TPR-like_helical_dom_sf"/>
</dbReference>
<evidence type="ECO:0000256" key="1">
    <source>
        <dbReference type="ARBA" id="ARBA00022603"/>
    </source>
</evidence>
<dbReference type="AlphaFoldDB" id="A0A0N1IKN8"/>
<evidence type="ECO:0000313" key="6">
    <source>
        <dbReference type="EMBL" id="KPI86442.1"/>
    </source>
</evidence>
<dbReference type="SUPFAM" id="SSF82199">
    <property type="entry name" value="SET domain"/>
    <property type="match status" value="1"/>
</dbReference>
<dbReference type="InterPro" id="IPR046341">
    <property type="entry name" value="SET_dom_sf"/>
</dbReference>
<feature type="compositionally biased region" description="Basic and acidic residues" evidence="4">
    <location>
        <begin position="11"/>
        <end position="20"/>
    </location>
</feature>
<dbReference type="SUPFAM" id="SSF48452">
    <property type="entry name" value="TPR-like"/>
    <property type="match status" value="2"/>
</dbReference>
<evidence type="ECO:0000259" key="5">
    <source>
        <dbReference type="PROSITE" id="PS50280"/>
    </source>
</evidence>
<dbReference type="Proteomes" id="UP000038009">
    <property type="component" value="Unassembled WGS sequence"/>
</dbReference>
<dbReference type="GO" id="GO:0005737">
    <property type="term" value="C:cytoplasm"/>
    <property type="evidence" value="ECO:0007669"/>
    <property type="project" value="TreeGrafter"/>
</dbReference>
<evidence type="ECO:0000256" key="4">
    <source>
        <dbReference type="SAM" id="MobiDB-lite"/>
    </source>
</evidence>
<accession>A0A0N1IKN8</accession>
<sequence>MRTSTAGSGKHSCDGGDDAKPPMTDQNSGDLYNFLEALKPALPTNGGEMSIGELLLELKLKMPAIFQQLDQLFETARHVSRLDEQVALKWKEKGNTEYKKRLHQQAIFSYTNALLCAENAETLAVLLNNRSTVFFDQHRYADACIDADRAVSYKPTYWKALTRRGRSLVELGLEKLGEKDIEAAKQESQEMANTAATMAKVFGEATNGMAAMALPPRAHVKVPMQVERSAKGRFLAATSGLSEGEVMDETPYALVARTETLLSVCSYCLQHCTCLYHGEEYREHKIKSRGFFCSAACAKAAWEHYGQHESKHAFFLCCPNDALLAYRIILGMRKYPSLAELTSPVELDPVTGNDFGATHIRTLCGSFTRELQPNAATGGYESLVAAIALYVGALSEEEAEQLRKAQRQILLNAVDVTCVMRTPPAASSVNSGAALLQTDTYTAHLGKALYAVGALFNHSCNPNCYISFEGNPQGSCAKLIVRATRPIMEGEELTVAYGGITCFSFHSMRHRMQTLRDRYGFLCGCPFCRNQVDEPVMTSEKEKYIQASDYYQKGRRLVREGDYATAVTVLLQSYEIVMRYICPPPNPPQWMLIKTHDALAQAYFHLKQRDKCVEHLKEALRLDIKIHQTANRVELINEYTRLAFLAETMEEKKENVAKAVELLRRFYGRSNMLDLQIAYVESSLKVDCDTSSGAAVANTAAAAETTAV</sequence>
<dbReference type="PROSITE" id="PS50280">
    <property type="entry name" value="SET"/>
    <property type="match status" value="1"/>
</dbReference>
<dbReference type="PANTHER" id="PTHR46165">
    <property type="entry name" value="SET AND MYND DOMAIN-CONTAINING PROTEIN 4"/>
    <property type="match status" value="1"/>
</dbReference>
<keyword evidence="1" id="KW-0489">Methyltransferase</keyword>
<feature type="region of interest" description="Disordered" evidence="4">
    <location>
        <begin position="1"/>
        <end position="26"/>
    </location>
</feature>
<reference evidence="6 7" key="1">
    <citation type="journal article" date="2015" name="PLoS Pathog.">
        <title>Leptomonas seymouri: Adaptations to the Dixenous Life Cycle Analyzed by Genome Sequencing, Transcriptome Profiling and Co-infection with Leishmania donovani.</title>
        <authorList>
            <person name="Kraeva N."/>
            <person name="Butenko A."/>
            <person name="Hlavacova J."/>
            <person name="Kostygov A."/>
            <person name="Myskova J."/>
            <person name="Grybchuk D."/>
            <person name="Lestinova T."/>
            <person name="Votypka J."/>
            <person name="Volf P."/>
            <person name="Opperdoes F."/>
            <person name="Flegontov P."/>
            <person name="Lukes J."/>
            <person name="Yurchenko V."/>
        </authorList>
    </citation>
    <scope>NUCLEOTIDE SEQUENCE [LARGE SCALE GENOMIC DNA]</scope>
    <source>
        <strain evidence="6 7">ATCC 30220</strain>
    </source>
</reference>
<dbReference type="InterPro" id="IPR001214">
    <property type="entry name" value="SET_dom"/>
</dbReference>
<dbReference type="GO" id="GO:0008168">
    <property type="term" value="F:methyltransferase activity"/>
    <property type="evidence" value="ECO:0007669"/>
    <property type="project" value="UniProtKB-KW"/>
</dbReference>
<dbReference type="InterPro" id="IPR052097">
    <property type="entry name" value="SET-MYND_domain_protein"/>
</dbReference>
<dbReference type="Pfam" id="PF00856">
    <property type="entry name" value="SET"/>
    <property type="match status" value="1"/>
</dbReference>
<dbReference type="Gene3D" id="1.10.220.160">
    <property type="match status" value="1"/>
</dbReference>
<dbReference type="CDD" id="cd20071">
    <property type="entry name" value="SET_SMYD"/>
    <property type="match status" value="1"/>
</dbReference>
<dbReference type="InterPro" id="IPR019734">
    <property type="entry name" value="TPR_rpt"/>
</dbReference>
<dbReference type="GO" id="GO:0005634">
    <property type="term" value="C:nucleus"/>
    <property type="evidence" value="ECO:0007669"/>
    <property type="project" value="TreeGrafter"/>
</dbReference>
<dbReference type="PANTHER" id="PTHR46165:SF2">
    <property type="entry name" value="SET AND MYND DOMAIN-CONTAINING PROTEIN 4"/>
    <property type="match status" value="1"/>
</dbReference>
<dbReference type="OMA" id="HRYADAC"/>
<comment type="caution">
    <text evidence="6">The sequence shown here is derived from an EMBL/GenBank/DDBJ whole genome shotgun (WGS) entry which is preliminary data.</text>
</comment>